<accession>A0A1J5NK05</accession>
<name>A0A1J5NK05_NEOTH</name>
<dbReference type="InterPro" id="IPR025394">
    <property type="entry name" value="DUF4127"/>
</dbReference>
<dbReference type="Proteomes" id="UP000182811">
    <property type="component" value="Unassembled WGS sequence"/>
</dbReference>
<evidence type="ECO:0000313" key="2">
    <source>
        <dbReference type="Proteomes" id="UP000182811"/>
    </source>
</evidence>
<dbReference type="OrthoDB" id="9789552at2"/>
<dbReference type="EMBL" id="MDDC01000013">
    <property type="protein sequence ID" value="OIQ58672.1"/>
    <property type="molecule type" value="Genomic_DNA"/>
</dbReference>
<gene>
    <name evidence="1" type="ORF">MOTE_18600</name>
</gene>
<dbReference type="Pfam" id="PF13552">
    <property type="entry name" value="DUF4127"/>
    <property type="match status" value="1"/>
</dbReference>
<protein>
    <recommendedName>
        <fullName evidence="3">DUF4127 family protein</fullName>
    </recommendedName>
</protein>
<proteinExistence type="predicted"/>
<evidence type="ECO:0008006" key="3">
    <source>
        <dbReference type="Google" id="ProtNLM"/>
    </source>
</evidence>
<organism evidence="1 2">
    <name type="scientific">Neomoorella thermoacetica</name>
    <name type="common">Clostridium thermoaceticum</name>
    <dbReference type="NCBI Taxonomy" id="1525"/>
    <lineage>
        <taxon>Bacteria</taxon>
        <taxon>Bacillati</taxon>
        <taxon>Bacillota</taxon>
        <taxon>Clostridia</taxon>
        <taxon>Neomoorellales</taxon>
        <taxon>Neomoorellaceae</taxon>
        <taxon>Neomoorella</taxon>
    </lineage>
</organism>
<sequence length="352" mass="40083">MRKVFLLAFLFITLSFFIFVGIKKPSNFVEMREKSSKSIVYVPLDERPLNLDYVEEIAHAAGIDLFTPPRNLLPDYKVPANVDALWSWAITQNKGAAILSADALIYGGLISSRSHEVPLDELMKRVENFRLYRKAHPEQKVYVFVTLMRILDADSAAEEPDYYAQYGKKIFRLSSLEDKKNTVGLDAGEEKELTNLRNLIPGDIYSDWLGRREKNLAVTRKLIEMAREGTIDFLILSRDDTSRFGRSRQEYKELLIAAHGLSSDRFISFPGTDEVGLVLVARAALEGKRARIYVSYAPGAGPATVPGYEDVRWTPMSRHKMKNFKLQTDVSIRLYLEIGYLDMACLVSRYGY</sequence>
<comment type="caution">
    <text evidence="1">The sequence shown here is derived from an EMBL/GenBank/DDBJ whole genome shotgun (WGS) entry which is preliminary data.</text>
</comment>
<dbReference type="AlphaFoldDB" id="A0A1J5NK05"/>
<reference evidence="1 2" key="1">
    <citation type="submission" date="2016-08" db="EMBL/GenBank/DDBJ databases">
        <title>Genome-based comparison of Moorella thermoacetic strains.</title>
        <authorList>
            <person name="Poehlein A."/>
            <person name="Bengelsdorf F.R."/>
            <person name="Esser C."/>
            <person name="Duerre P."/>
            <person name="Daniel R."/>
        </authorList>
    </citation>
    <scope>NUCLEOTIDE SEQUENCE [LARGE SCALE GENOMIC DNA]</scope>
    <source>
        <strain evidence="1 2">DSM 21394</strain>
    </source>
</reference>
<evidence type="ECO:0000313" key="1">
    <source>
        <dbReference type="EMBL" id="OIQ58672.1"/>
    </source>
</evidence>